<dbReference type="GO" id="GO:0033721">
    <property type="term" value="F:aldehyde dehydrogenase (NADP+) activity"/>
    <property type="evidence" value="ECO:0007669"/>
    <property type="project" value="UniProtKB-EC"/>
</dbReference>
<dbReference type="SUPFAM" id="SSF53720">
    <property type="entry name" value="ALDH-like"/>
    <property type="match status" value="1"/>
</dbReference>
<name>A0A7X0PHH3_9BURK</name>
<evidence type="ECO:0000256" key="1">
    <source>
        <dbReference type="ARBA" id="ARBA00023002"/>
    </source>
</evidence>
<dbReference type="PANTHER" id="PTHR43353:SF3">
    <property type="entry name" value="ALDEHYDE DEHYDROGENASE-RELATED"/>
    <property type="match status" value="1"/>
</dbReference>
<dbReference type="EC" id="1.2.1.4" evidence="3"/>
<protein>
    <submittedName>
        <fullName evidence="3">NADP-dependent aldehyde dehydrogenase</fullName>
        <ecNumber evidence="3">1.2.1.4</ecNumber>
    </submittedName>
</protein>
<dbReference type="InterPro" id="IPR016161">
    <property type="entry name" value="Ald_DH/histidinol_DH"/>
</dbReference>
<accession>A0A7X0PHH3</accession>
<dbReference type="Gene3D" id="3.40.309.10">
    <property type="entry name" value="Aldehyde Dehydrogenase, Chain A, domain 2"/>
    <property type="match status" value="1"/>
</dbReference>
<feature type="domain" description="Aldehyde dehydrogenase" evidence="2">
    <location>
        <begin position="4"/>
        <end position="431"/>
    </location>
</feature>
<dbReference type="InterPro" id="IPR050740">
    <property type="entry name" value="Aldehyde_DH_Superfamily"/>
</dbReference>
<organism evidence="3 4">
    <name type="scientific">Acidovorax soli</name>
    <dbReference type="NCBI Taxonomy" id="592050"/>
    <lineage>
        <taxon>Bacteria</taxon>
        <taxon>Pseudomonadati</taxon>
        <taxon>Pseudomonadota</taxon>
        <taxon>Betaproteobacteria</taxon>
        <taxon>Burkholderiales</taxon>
        <taxon>Comamonadaceae</taxon>
        <taxon>Acidovorax</taxon>
    </lineage>
</organism>
<dbReference type="Proteomes" id="UP000575083">
    <property type="component" value="Unassembled WGS sequence"/>
</dbReference>
<sequence length="472" mass="48796">MTSASPSLFDTAADAAREAPFWAASDPATRAGLLQALARVLEQHRDPLVALAHGETHLGSVRLQGELDRTCFQLRAFADFVLAGSLHAVEHDAAVDGPPPRGRPGMHRVRVPLGPVAMFAASNFPFAFSVLGGDTASALAAGCPVVVRAHPAHLQLSRAVFHLVQRVLHEQHLPSGLVGLVDGASVEHGAALVQHPAIQAVAFTGSLRGGLALQALAAQRAVPIPFFGELGSVNPLVVLPAAFSAQAPEALAAQLAASVTLGMGQFCTRPGVVVLVGCEASRRFLAALALHLAEAPAHPMLTPAIADAYLSGAQALRSTAGVGVLLEPSLERMGALLATVPAADFMAREELRHEIFGPAVLAALCEDEQALVPVLQSMAGTLVATLWGAEADAPLARQLVATATARAGRVLFGGVPTGVAVTRAQQHGGPWPSSTQPASTSVGLHACERFLRPVVYQGAPGWLLSGFPSERS</sequence>
<dbReference type="EMBL" id="JACHLK010000010">
    <property type="protein sequence ID" value="MBB6562010.1"/>
    <property type="molecule type" value="Genomic_DNA"/>
</dbReference>
<keyword evidence="4" id="KW-1185">Reference proteome</keyword>
<dbReference type="Gene3D" id="3.40.605.10">
    <property type="entry name" value="Aldehyde Dehydrogenase, Chain A, domain 1"/>
    <property type="match status" value="1"/>
</dbReference>
<dbReference type="AlphaFoldDB" id="A0A7X0PHH3"/>
<evidence type="ECO:0000259" key="2">
    <source>
        <dbReference type="Pfam" id="PF00171"/>
    </source>
</evidence>
<dbReference type="PANTHER" id="PTHR43353">
    <property type="entry name" value="SUCCINATE-SEMIALDEHYDE DEHYDROGENASE, MITOCHONDRIAL"/>
    <property type="match status" value="1"/>
</dbReference>
<proteinExistence type="predicted"/>
<dbReference type="InterPro" id="IPR016163">
    <property type="entry name" value="Ald_DH_C"/>
</dbReference>
<comment type="caution">
    <text evidence="3">The sequence shown here is derived from an EMBL/GenBank/DDBJ whole genome shotgun (WGS) entry which is preliminary data.</text>
</comment>
<evidence type="ECO:0000313" key="3">
    <source>
        <dbReference type="EMBL" id="MBB6562010.1"/>
    </source>
</evidence>
<gene>
    <name evidence="3" type="ORF">HNP48_004712</name>
</gene>
<reference evidence="3 4" key="1">
    <citation type="submission" date="2020-08" db="EMBL/GenBank/DDBJ databases">
        <title>Functional genomics of gut bacteria from endangered species of beetles.</title>
        <authorList>
            <person name="Carlos-Shanley C."/>
        </authorList>
    </citation>
    <scope>NUCLEOTIDE SEQUENCE [LARGE SCALE GENOMIC DNA]</scope>
    <source>
        <strain evidence="3 4">S00198</strain>
    </source>
</reference>
<keyword evidence="1 3" id="KW-0560">Oxidoreductase</keyword>
<dbReference type="InterPro" id="IPR015590">
    <property type="entry name" value="Aldehyde_DH_dom"/>
</dbReference>
<dbReference type="RefSeq" id="WP_184861606.1">
    <property type="nucleotide sequence ID" value="NZ_JACHLK010000010.1"/>
</dbReference>
<dbReference type="Pfam" id="PF00171">
    <property type="entry name" value="Aldedh"/>
    <property type="match status" value="1"/>
</dbReference>
<evidence type="ECO:0000313" key="4">
    <source>
        <dbReference type="Proteomes" id="UP000575083"/>
    </source>
</evidence>
<dbReference type="InterPro" id="IPR016162">
    <property type="entry name" value="Ald_DH_N"/>
</dbReference>